<dbReference type="InterPro" id="IPR050738">
    <property type="entry name" value="Sulfatase"/>
</dbReference>
<dbReference type="EMBL" id="CAAHFH010000003">
    <property type="protein sequence ID" value="VGO23246.1"/>
    <property type="molecule type" value="Genomic_DNA"/>
</dbReference>
<dbReference type="GO" id="GO:0004065">
    <property type="term" value="F:arylsulfatase activity"/>
    <property type="evidence" value="ECO:0007669"/>
    <property type="project" value="TreeGrafter"/>
</dbReference>
<feature type="signal peptide" evidence="10">
    <location>
        <begin position="1"/>
        <end position="20"/>
    </location>
</feature>
<organism evidence="12 13">
    <name type="scientific">Pontiella sulfatireligans</name>
    <dbReference type="NCBI Taxonomy" id="2750658"/>
    <lineage>
        <taxon>Bacteria</taxon>
        <taxon>Pseudomonadati</taxon>
        <taxon>Kiritimatiellota</taxon>
        <taxon>Kiritimatiellia</taxon>
        <taxon>Kiritimatiellales</taxon>
        <taxon>Pontiellaceae</taxon>
        <taxon>Pontiella</taxon>
    </lineage>
</organism>
<dbReference type="Pfam" id="PF18884">
    <property type="entry name" value="TSP3_bac"/>
    <property type="match status" value="1"/>
</dbReference>
<dbReference type="Gene3D" id="2.60.40.3440">
    <property type="match status" value="1"/>
</dbReference>
<evidence type="ECO:0000256" key="3">
    <source>
        <dbReference type="ARBA" id="ARBA00008779"/>
    </source>
</evidence>
<evidence type="ECO:0000256" key="9">
    <source>
        <dbReference type="SAM" id="MobiDB-lite"/>
    </source>
</evidence>
<comment type="subcellular location">
    <subcellularLocation>
        <location evidence="2">Secreted</location>
    </subcellularLocation>
</comment>
<evidence type="ECO:0000256" key="5">
    <source>
        <dbReference type="ARBA" id="ARBA00022723"/>
    </source>
</evidence>
<dbReference type="RefSeq" id="WP_168433636.1">
    <property type="nucleotide sequence ID" value="NZ_CAAHFH010000003.1"/>
</dbReference>
<dbReference type="PANTHER" id="PTHR42693">
    <property type="entry name" value="ARYLSULFATASE FAMILY MEMBER"/>
    <property type="match status" value="1"/>
</dbReference>
<comment type="similarity">
    <text evidence="3">Belongs to the sulfatase family.</text>
</comment>
<dbReference type="Proteomes" id="UP000346198">
    <property type="component" value="Unassembled WGS sequence"/>
</dbReference>
<name>A0A6C2UWM6_9BACT</name>
<dbReference type="Gene3D" id="3.40.720.10">
    <property type="entry name" value="Alkaline Phosphatase, subunit A"/>
    <property type="match status" value="1"/>
</dbReference>
<reference evidence="12 13" key="1">
    <citation type="submission" date="2019-04" db="EMBL/GenBank/DDBJ databases">
        <authorList>
            <person name="Van Vliet M D."/>
        </authorList>
    </citation>
    <scope>NUCLEOTIDE SEQUENCE [LARGE SCALE GENOMIC DNA]</scope>
    <source>
        <strain evidence="12 13">F21</strain>
    </source>
</reference>
<keyword evidence="6 10" id="KW-0732">Signal</keyword>
<feature type="region of interest" description="Disordered" evidence="9">
    <location>
        <begin position="620"/>
        <end position="647"/>
    </location>
</feature>
<keyword evidence="13" id="KW-1185">Reference proteome</keyword>
<evidence type="ECO:0000256" key="1">
    <source>
        <dbReference type="ARBA" id="ARBA00001913"/>
    </source>
</evidence>
<dbReference type="PANTHER" id="PTHR42693:SF42">
    <property type="entry name" value="ARYLSULFATASE G"/>
    <property type="match status" value="1"/>
</dbReference>
<feature type="domain" description="Sulfatase N-terminal" evidence="11">
    <location>
        <begin position="353"/>
        <end position="674"/>
    </location>
</feature>
<gene>
    <name evidence="12" type="primary">atsA_258</name>
    <name evidence="12" type="ORF">SCARR_05353</name>
</gene>
<evidence type="ECO:0000256" key="8">
    <source>
        <dbReference type="ARBA" id="ARBA00022837"/>
    </source>
</evidence>
<accession>A0A6C2UWM6</accession>
<dbReference type="AlphaFoldDB" id="A0A6C2UWM6"/>
<evidence type="ECO:0000259" key="11">
    <source>
        <dbReference type="Pfam" id="PF00884"/>
    </source>
</evidence>
<dbReference type="SUPFAM" id="SSF53649">
    <property type="entry name" value="Alkaline phosphatase-like"/>
    <property type="match status" value="1"/>
</dbReference>
<protein>
    <submittedName>
        <fullName evidence="12">Arylsulfatase</fullName>
    </submittedName>
</protein>
<keyword evidence="5" id="KW-0479">Metal-binding</keyword>
<evidence type="ECO:0000256" key="7">
    <source>
        <dbReference type="ARBA" id="ARBA00022801"/>
    </source>
</evidence>
<feature type="chain" id="PRO_5029012892" evidence="10">
    <location>
        <begin position="21"/>
        <end position="930"/>
    </location>
</feature>
<evidence type="ECO:0000256" key="10">
    <source>
        <dbReference type="SAM" id="SignalP"/>
    </source>
</evidence>
<dbReference type="Pfam" id="PF17963">
    <property type="entry name" value="Big_9"/>
    <property type="match status" value="1"/>
</dbReference>
<proteinExistence type="inferred from homology"/>
<keyword evidence="7" id="KW-0378">Hydrolase</keyword>
<keyword evidence="4" id="KW-0964">Secreted</keyword>
<comment type="cofactor">
    <cofactor evidence="1">
        <name>Ca(2+)</name>
        <dbReference type="ChEBI" id="CHEBI:29108"/>
    </cofactor>
</comment>
<dbReference type="InterPro" id="IPR000917">
    <property type="entry name" value="Sulfatase_N"/>
</dbReference>
<evidence type="ECO:0000256" key="6">
    <source>
        <dbReference type="ARBA" id="ARBA00022729"/>
    </source>
</evidence>
<dbReference type="InterPro" id="IPR017850">
    <property type="entry name" value="Alkaline_phosphatase_core_sf"/>
</dbReference>
<dbReference type="GO" id="GO:0046872">
    <property type="term" value="F:metal ion binding"/>
    <property type="evidence" value="ECO:0007669"/>
    <property type="project" value="UniProtKB-KW"/>
</dbReference>
<evidence type="ECO:0000313" key="13">
    <source>
        <dbReference type="Proteomes" id="UP000346198"/>
    </source>
</evidence>
<sequence length="930" mass="100491">MFFRWSSVLVLITMAMLSRAEVSFQDDFDRADDNDIDALVNGMGGLAAPMTYGETDSAGSDAITRVFGNELKLADGPSASVVGLTSYNFTNAAILAEGGFSISMNITDNGTETDTDRWCGFGIGLSFSEMALLDLDFSGNNGPRGKYSGSTAGVADFFVGWSPAIGGSIQIFTSGTAGGVSHLVTAPAGGLLQTDFFFDEFTSGAEVLAVVYFDGAEISQTQLSWNGTMENFVALSSRQDGSGIAVDNLSIASPIGDRPIIDDRPVIDGADYFQVLVGSASNPLDILRNDEGDGLTLLSITMPTNGSAFVGGDSVVYTPNGDFSGLDGFRYTTVDGTSVTSSWEVVVDVREYPNFVLIYTDDQGWTSLSTMTDTNRLYSKSDYHLTPNIERLAAEGMRFSRAYSPAPNCSPSRYAVQTGKTCTHLGFTDIVNRNNDPTPNTGYLLISPGKHVTEIQSEETTIAELLKTISGAGYAAAHFGKWHLNGGGPGAHGYDAHNGATGNAEGSAGPDNVAVEDPKLIYSMARQSTAWMESTVGDRVPFHLQVSHYAVHSDIQFSQAAYDVYEGIPLGTRHSSRTYAAMVTDMDNGIGLVLEKIDELGIRNSTYVIYQADNGAPAKLSDNTPLRGHKPEQWEGGTRVPSFVRGPGIPTESQCDVPVMGIDILPTIWEWATGSVAGLPANIDGASWVETINRINAGNQPLPMIERPGEMVIYAPHYVVNTDPKDQRPRAVIHDGDYKLVVQFETGAIELYNLEDRIEEDNDISAIEVGRKWELWLRLRDYMKANNALYAFPDANNWPGSDGVQDADVDNDGLPDEWEASELLTFALDGTADTDQDGFTNAEEQANGTDPLMPESITIDRDLHPTNGTLRLSWFGVPGESFIVEKTTNLISGAWVADQIVYTDDGFDAEINLPTSTDKAFFRVKRRVLD</sequence>
<evidence type="ECO:0000256" key="2">
    <source>
        <dbReference type="ARBA" id="ARBA00004613"/>
    </source>
</evidence>
<dbReference type="InterPro" id="IPR059100">
    <property type="entry name" value="TSP3_bac"/>
</dbReference>
<keyword evidence="8" id="KW-0106">Calcium</keyword>
<evidence type="ECO:0000313" key="12">
    <source>
        <dbReference type="EMBL" id="VGO23246.1"/>
    </source>
</evidence>
<evidence type="ECO:0000256" key="4">
    <source>
        <dbReference type="ARBA" id="ARBA00022525"/>
    </source>
</evidence>
<dbReference type="Pfam" id="PF00884">
    <property type="entry name" value="Sulfatase"/>
    <property type="match status" value="1"/>
</dbReference>